<evidence type="ECO:0000259" key="5">
    <source>
        <dbReference type="Pfam" id="PF03177"/>
    </source>
</evidence>
<organism evidence="7 8">
    <name type="scientific">Mucor plumbeus</name>
    <dbReference type="NCBI Taxonomy" id="97098"/>
    <lineage>
        <taxon>Eukaryota</taxon>
        <taxon>Fungi</taxon>
        <taxon>Fungi incertae sedis</taxon>
        <taxon>Mucoromycota</taxon>
        <taxon>Mucoromycotina</taxon>
        <taxon>Mucoromycetes</taxon>
        <taxon>Mucorales</taxon>
        <taxon>Mucorineae</taxon>
        <taxon>Mucoraceae</taxon>
        <taxon>Mucor</taxon>
    </lineage>
</organism>
<comment type="similarity">
    <text evidence="2">Belongs to the non-repetitive/WGA-negative nucleoporin family.</text>
</comment>
<dbReference type="AlphaFoldDB" id="A0A8H7QT67"/>
<feature type="domain" description="Nucleoporin Nup133/Nup155-like C-terminal" evidence="5">
    <location>
        <begin position="590"/>
        <end position="1083"/>
    </location>
</feature>
<dbReference type="GO" id="GO:0000972">
    <property type="term" value="P:transcription-dependent tethering of RNA polymerase II gene DNA at nuclear periphery"/>
    <property type="evidence" value="ECO:0007669"/>
    <property type="project" value="TreeGrafter"/>
</dbReference>
<dbReference type="EMBL" id="JAEPRC010000434">
    <property type="protein sequence ID" value="KAG2197310.1"/>
    <property type="molecule type" value="Genomic_DNA"/>
</dbReference>
<dbReference type="InterPro" id="IPR004870">
    <property type="entry name" value="Nucleoporin_Nup155"/>
</dbReference>
<dbReference type="Pfam" id="PF03177">
    <property type="entry name" value="Nucleoporin_C"/>
    <property type="match status" value="1"/>
</dbReference>
<comment type="subcellular location">
    <subcellularLocation>
        <location evidence="1">Nucleus</location>
    </subcellularLocation>
</comment>
<gene>
    <name evidence="7" type="ORF">INT46_005636</name>
</gene>
<dbReference type="Proteomes" id="UP000650833">
    <property type="component" value="Unassembled WGS sequence"/>
</dbReference>
<sequence length="1091" mass="124279">MNTKLQTNTQETSINAGKVIDQVISRDQDFPDLASLLNGAPSESYIKPLLSPEEEFVQTNKIPIPKRFFDRVVDSDTQCRCFMGLLPEIGRAWLTIDCNLYIWNLTDENDYYEYSDQDQIIVKVELVKPKPDVFGDHIKHVLVLSTPLQVILLAVSINQTSSKTSLDTISLFATNMSMPADDEQMEQIGGTDDGRIFMIGKSGSIYEIDYNNPMKWFSRQCRLVNRSESALMSYLPPHVRYFMSAKPQARSFVIDNERKVLYVLYKGTDAIEVVYLGDPTNNYKSVFTLTTIKDDAMRSCRQQSRIFTSSDFDIESIHVISKVESKRIHLMAITITGFRLYFSHHRDSFRPMSNSNNLPAQPTTLELGHVRMPPPVLTRLVGQLTPTYAQTYYDCGICVSVCPKTDTSATLRINSMTSGKSATTTQLPSSNIGMMTMVNKPTYLETDISVDIEETVMSITETNQHLVGRHYINEISEQWASPSRQFIALTTLSVLFFNKLRPVDILYKILLKAREAPDTVLIQSFFERYGQVESCAMCLSIVCSSDEKDIVMKANDTFFAYGGLPTSTFSTQVPGNHLGRAIGQTDVAYSGKHDGFVLYFARIISPVWKLKAFANHGTDANAFLVNTQIQNTLSNTKENLLRLKNFMDHNPKFHNSANISNPRFQAVDRNLVSLELAEQKSAHELYLMLIQCVEALSFIEFLFDSTVQSIISNHLKNQHETAIYDLDISTILTTSQGRELTRELVIAAISKYASTYSQGGSDFVSKYLERFCSSFFGANDISFFKGMEYLRRATHDESDHERNDSLRRSLVYFKEAAAYISDAKLASIFSVYRQNSFHVGILDLALERAQKIDPQSQGIIAFESPSSRNETTENLMISRLNAYSYIFSALEDLIWISKNGVPLGHIAIPNVTAYVNNVFDTALRSNDKLFHYRLYDWFLTQDLGDRLLTCETPYLIPYFEKYISDQEKSLRFLHRFYLKKFEYLKASKCLYQLAILPSQTLTLNERVDYLSSASVNARCGNADFEYLDDMTRVAAFQWRIRGILESISYENHEARIAVQELDSRLYSYEEMKALYGSKFHCLNAVFNEIQN</sequence>
<evidence type="ECO:0000256" key="1">
    <source>
        <dbReference type="ARBA" id="ARBA00004123"/>
    </source>
</evidence>
<feature type="domain" description="Nucleoporin Nup133/Nup155-like N-terminal" evidence="6">
    <location>
        <begin position="54"/>
        <end position="490"/>
    </location>
</feature>
<dbReference type="Gene3D" id="1.20.58.1780">
    <property type="match status" value="1"/>
</dbReference>
<evidence type="ECO:0000313" key="7">
    <source>
        <dbReference type="EMBL" id="KAG2197310.1"/>
    </source>
</evidence>
<dbReference type="OrthoDB" id="338970at2759"/>
<evidence type="ECO:0000313" key="8">
    <source>
        <dbReference type="Proteomes" id="UP000650833"/>
    </source>
</evidence>
<dbReference type="InterPro" id="IPR007187">
    <property type="entry name" value="Nucleoporin_Nup133/Nup155_C"/>
</dbReference>
<evidence type="ECO:0000256" key="3">
    <source>
        <dbReference type="ARBA" id="ARBA00022448"/>
    </source>
</evidence>
<keyword evidence="8" id="KW-1185">Reference proteome</keyword>
<reference evidence="7" key="1">
    <citation type="submission" date="2020-12" db="EMBL/GenBank/DDBJ databases">
        <title>Metabolic potential, ecology and presence of endohyphal bacteria is reflected in genomic diversity of Mucoromycotina.</title>
        <authorList>
            <person name="Muszewska A."/>
            <person name="Okrasinska A."/>
            <person name="Steczkiewicz K."/>
            <person name="Drgas O."/>
            <person name="Orlowska M."/>
            <person name="Perlinska-Lenart U."/>
            <person name="Aleksandrzak-Piekarczyk T."/>
            <person name="Szatraj K."/>
            <person name="Zielenkiewicz U."/>
            <person name="Pilsyk S."/>
            <person name="Malc E."/>
            <person name="Mieczkowski P."/>
            <person name="Kruszewska J.S."/>
            <person name="Biernat P."/>
            <person name="Pawlowska J."/>
        </authorList>
    </citation>
    <scope>NUCLEOTIDE SEQUENCE</scope>
    <source>
        <strain evidence="7">CBS 226.32</strain>
    </source>
</reference>
<protein>
    <submittedName>
        <fullName evidence="7">Uncharacterized protein</fullName>
    </submittedName>
</protein>
<dbReference type="GO" id="GO:0044611">
    <property type="term" value="C:nuclear pore inner ring"/>
    <property type="evidence" value="ECO:0007669"/>
    <property type="project" value="TreeGrafter"/>
</dbReference>
<accession>A0A8H7QT67</accession>
<evidence type="ECO:0000256" key="2">
    <source>
        <dbReference type="ARBA" id="ARBA00007373"/>
    </source>
</evidence>
<dbReference type="Gene3D" id="1.25.40.450">
    <property type="entry name" value="Nucleoporin, helical domain, N-terminal subdomain"/>
    <property type="match status" value="1"/>
</dbReference>
<dbReference type="InterPro" id="IPR042533">
    <property type="entry name" value="Nucleoporin_Nup155_C_1"/>
</dbReference>
<proteinExistence type="inferred from homology"/>
<dbReference type="InterPro" id="IPR014908">
    <property type="entry name" value="Nucleoporin_Nup133/Nup155_N"/>
</dbReference>
<keyword evidence="4" id="KW-0539">Nucleus</keyword>
<evidence type="ECO:0000256" key="4">
    <source>
        <dbReference type="ARBA" id="ARBA00023242"/>
    </source>
</evidence>
<keyword evidence="3" id="KW-0813">Transport</keyword>
<dbReference type="GO" id="GO:0017056">
    <property type="term" value="F:structural constituent of nuclear pore"/>
    <property type="evidence" value="ECO:0007669"/>
    <property type="project" value="InterPro"/>
</dbReference>
<dbReference type="GO" id="GO:0006405">
    <property type="term" value="P:RNA export from nucleus"/>
    <property type="evidence" value="ECO:0007669"/>
    <property type="project" value="TreeGrafter"/>
</dbReference>
<dbReference type="PANTHER" id="PTHR10350">
    <property type="entry name" value="NUCLEAR PORE COMPLEX PROTEIN NUP155"/>
    <property type="match status" value="1"/>
</dbReference>
<dbReference type="InterPro" id="IPR042537">
    <property type="entry name" value="Nucleoporin_Nup155_C_2"/>
</dbReference>
<evidence type="ECO:0000259" key="6">
    <source>
        <dbReference type="Pfam" id="PF08801"/>
    </source>
</evidence>
<dbReference type="GO" id="GO:0036228">
    <property type="term" value="P:protein localization to nuclear inner membrane"/>
    <property type="evidence" value="ECO:0007669"/>
    <property type="project" value="TreeGrafter"/>
</dbReference>
<dbReference type="Pfam" id="PF08801">
    <property type="entry name" value="Nucleoporin_N"/>
    <property type="match status" value="1"/>
</dbReference>
<name>A0A8H7QT67_9FUNG</name>
<dbReference type="PANTHER" id="PTHR10350:SF6">
    <property type="entry name" value="NUCLEAR PORE COMPLEX PROTEIN NUP155"/>
    <property type="match status" value="1"/>
</dbReference>
<dbReference type="Gene3D" id="1.25.40.440">
    <property type="entry name" value="Nucleoporin, helical domain, central subdomain"/>
    <property type="match status" value="1"/>
</dbReference>
<dbReference type="GO" id="GO:0006606">
    <property type="term" value="P:protein import into nucleus"/>
    <property type="evidence" value="ECO:0007669"/>
    <property type="project" value="TreeGrafter"/>
</dbReference>
<comment type="caution">
    <text evidence="7">The sequence shown here is derived from an EMBL/GenBank/DDBJ whole genome shotgun (WGS) entry which is preliminary data.</text>
</comment>